<evidence type="ECO:0000313" key="16">
    <source>
        <dbReference type="EMBL" id="JAQ03019.1"/>
    </source>
</evidence>
<evidence type="ECO:0000256" key="6">
    <source>
        <dbReference type="ARBA" id="ARBA00022490"/>
    </source>
</evidence>
<dbReference type="Gene3D" id="3.30.1520.10">
    <property type="entry name" value="Phox-like domain"/>
    <property type="match status" value="1"/>
</dbReference>
<name>A0A0A9Y6R1_LYGHE</name>
<evidence type="ECO:0000256" key="8">
    <source>
        <dbReference type="ARBA" id="ARBA00022927"/>
    </source>
</evidence>
<comment type="subcellular location">
    <subcellularLocation>
        <location evidence="2">Cytoplasm</location>
    </subcellularLocation>
    <subcellularLocation>
        <location evidence="3">Golgi apparatus</location>
    </subcellularLocation>
    <subcellularLocation>
        <location evidence="1">Membrane</location>
        <topology evidence="1">Peripheral membrane protein</topology>
        <orientation evidence="1">Cytoplasmic side</orientation>
    </subcellularLocation>
</comment>
<dbReference type="EMBL" id="GDHC01003017">
    <property type="protein sequence ID" value="JAQ15612.1"/>
    <property type="molecule type" value="Transcribed_RNA"/>
</dbReference>
<dbReference type="GO" id="GO:0015031">
    <property type="term" value="P:protein transport"/>
    <property type="evidence" value="ECO:0007669"/>
    <property type="project" value="UniProtKB-KW"/>
</dbReference>
<evidence type="ECO:0000256" key="10">
    <source>
        <dbReference type="ARBA" id="ARBA00023136"/>
    </source>
</evidence>
<evidence type="ECO:0000259" key="12">
    <source>
        <dbReference type="PROSITE" id="PS50195"/>
    </source>
</evidence>
<dbReference type="FunFam" id="1.20.1270.60:FF:000022">
    <property type="entry name" value="Sorting nexin 3 protein"/>
    <property type="match status" value="1"/>
</dbReference>
<evidence type="ECO:0000256" key="2">
    <source>
        <dbReference type="ARBA" id="ARBA00004496"/>
    </source>
</evidence>
<proteinExistence type="inferred from homology"/>
<dbReference type="PANTHER" id="PTHR10555">
    <property type="entry name" value="SORTING NEXIN"/>
    <property type="match status" value="1"/>
</dbReference>
<feature type="coiled-coil region" evidence="11">
    <location>
        <begin position="245"/>
        <end position="272"/>
    </location>
</feature>
<dbReference type="InterPro" id="IPR036871">
    <property type="entry name" value="PX_dom_sf"/>
</dbReference>
<keyword evidence="10" id="KW-0472">Membrane</keyword>
<dbReference type="GO" id="GO:0035091">
    <property type="term" value="F:phosphatidylinositol binding"/>
    <property type="evidence" value="ECO:0007669"/>
    <property type="project" value="InterPro"/>
</dbReference>
<dbReference type="CDD" id="cd06859">
    <property type="entry name" value="PX_SNX1_2_like"/>
    <property type="match status" value="1"/>
</dbReference>
<dbReference type="GO" id="GO:0005794">
    <property type="term" value="C:Golgi apparatus"/>
    <property type="evidence" value="ECO:0007669"/>
    <property type="project" value="UniProtKB-SubCell"/>
</dbReference>
<evidence type="ECO:0000256" key="5">
    <source>
        <dbReference type="ARBA" id="ARBA00022448"/>
    </source>
</evidence>
<evidence type="ECO:0000313" key="15">
    <source>
        <dbReference type="EMBL" id="JAG65151.1"/>
    </source>
</evidence>
<dbReference type="GO" id="GO:0005829">
    <property type="term" value="C:cytosol"/>
    <property type="evidence" value="ECO:0007669"/>
    <property type="project" value="GOC"/>
</dbReference>
<dbReference type="InterPro" id="IPR015404">
    <property type="entry name" value="Vps5_C"/>
</dbReference>
<evidence type="ECO:0000256" key="11">
    <source>
        <dbReference type="SAM" id="Coils"/>
    </source>
</evidence>
<dbReference type="EMBL" id="GBHO01016830">
    <property type="protein sequence ID" value="JAG26774.1"/>
    <property type="molecule type" value="Transcribed_RNA"/>
</dbReference>
<keyword evidence="8" id="KW-0653">Protein transport</keyword>
<dbReference type="EMBL" id="GDHC01015610">
    <property type="protein sequence ID" value="JAQ03019.1"/>
    <property type="molecule type" value="Transcribed_RNA"/>
</dbReference>
<evidence type="ECO:0000313" key="14">
    <source>
        <dbReference type="EMBL" id="JAG26774.1"/>
    </source>
</evidence>
<keyword evidence="9" id="KW-0333">Golgi apparatus</keyword>
<dbReference type="GO" id="GO:0010008">
    <property type="term" value="C:endosome membrane"/>
    <property type="evidence" value="ECO:0007669"/>
    <property type="project" value="TreeGrafter"/>
</dbReference>
<dbReference type="InterPro" id="IPR001683">
    <property type="entry name" value="PX_dom"/>
</dbReference>
<dbReference type="SUPFAM" id="SSF64268">
    <property type="entry name" value="PX domain"/>
    <property type="match status" value="1"/>
</dbReference>
<reference evidence="16" key="4">
    <citation type="journal article" date="2016" name="Gigascience">
        <title>De novo construction of an expanded transcriptome assembly for the western tarnished plant bug, Lygus hesperus.</title>
        <authorList>
            <person name="Tassone E.E."/>
            <person name="Geib S.M."/>
            <person name="Hall B."/>
            <person name="Fabrick J.A."/>
            <person name="Brent C.S."/>
            <person name="Hull J.J."/>
        </authorList>
    </citation>
    <scope>NUCLEOTIDE SEQUENCE</scope>
</reference>
<dbReference type="Pfam" id="PF00787">
    <property type="entry name" value="PX"/>
    <property type="match status" value="1"/>
</dbReference>
<evidence type="ECO:0000256" key="9">
    <source>
        <dbReference type="ARBA" id="ARBA00023034"/>
    </source>
</evidence>
<evidence type="ECO:0000256" key="4">
    <source>
        <dbReference type="ARBA" id="ARBA00010883"/>
    </source>
</evidence>
<dbReference type="SMART" id="SM00312">
    <property type="entry name" value="PX"/>
    <property type="match status" value="1"/>
</dbReference>
<dbReference type="SUPFAM" id="SSF103657">
    <property type="entry name" value="BAR/IMD domain-like"/>
    <property type="match status" value="1"/>
</dbReference>
<reference evidence="13" key="1">
    <citation type="journal article" date="2014" name="PLoS ONE">
        <title>Transcriptome-Based Identification of ABC Transporters in the Western Tarnished Plant Bug Lygus hesperus.</title>
        <authorList>
            <person name="Hull J.J."/>
            <person name="Chaney K."/>
            <person name="Geib S.M."/>
            <person name="Fabrick J.A."/>
            <person name="Brent C.S."/>
            <person name="Walsh D."/>
            <person name="Lavine L.C."/>
        </authorList>
    </citation>
    <scope>NUCLEOTIDE SEQUENCE</scope>
</reference>
<sequence>MSTLPPLLDNNDTDEENSDLFASAVEGIRDSLPTLQLSMDTAGPLLSPVDDEVVTTPPSTIPYHSVSKPSGRSDEQYLNVKITDVQRCGDGMGAYMVYKVETVSTLPQFKKKSCVLRRFSDFLGLHDRLVEKHLRTGRIIPPAPEKSVIGMTKLKMGGQHTEQSSNFDFIERRKCSLERYIQRTADHPVLGVDPEFRDFLQNETELPKATNTSALSGAGMMRLFNKVGETVNKITYRMDENDTWFEEKTQEIECLENNLRKLACNMDSLVHARKDLAAYTGALARTTAMISNCEEHRLLALALVHLNDLLEKIETVRHEQANTDFSYLSEFLKDYMALIGAVKNVFHERVKVYQNWQHSQLMLNKKREYKAKMDLANRADKGNFAGNEIVEWEAKVERCEEEFNNISQMIKKEMELFEENRVFEFKGIFINYLEMQMKHQLQLIGYWEAFLPEAKAIA</sequence>
<evidence type="ECO:0000313" key="17">
    <source>
        <dbReference type="EMBL" id="JAQ15612.1"/>
    </source>
</evidence>
<comment type="similarity">
    <text evidence="4">Belongs to the sorting nexin family.</text>
</comment>
<dbReference type="PROSITE" id="PS50195">
    <property type="entry name" value="PX"/>
    <property type="match status" value="1"/>
</dbReference>
<dbReference type="EMBL" id="GBHO01016831">
    <property type="protein sequence ID" value="JAG26773.1"/>
    <property type="molecule type" value="Transcribed_RNA"/>
</dbReference>
<dbReference type="GO" id="GO:0098796">
    <property type="term" value="C:membrane protein complex"/>
    <property type="evidence" value="ECO:0007669"/>
    <property type="project" value="UniProtKB-ARBA"/>
</dbReference>
<evidence type="ECO:0000256" key="3">
    <source>
        <dbReference type="ARBA" id="ARBA00004555"/>
    </source>
</evidence>
<dbReference type="AlphaFoldDB" id="A0A0A9Y6R1"/>
<dbReference type="CDD" id="cd07623">
    <property type="entry name" value="BAR_SNX1_2"/>
    <property type="match status" value="1"/>
</dbReference>
<reference evidence="13" key="2">
    <citation type="submission" date="2014-07" db="EMBL/GenBank/DDBJ databases">
        <authorList>
            <person name="Hull J."/>
        </authorList>
    </citation>
    <scope>NUCLEOTIDE SEQUENCE</scope>
</reference>
<gene>
    <name evidence="13" type="primary">Snx2_1</name>
    <name evidence="14" type="synonym">Snx2_0</name>
    <name evidence="13" type="ORF">CM83_32686</name>
    <name evidence="14" type="ORF">CM83_32687</name>
    <name evidence="16" type="ORF">g.46855</name>
    <name evidence="17" type="ORF">g.46856</name>
</gene>
<dbReference type="InterPro" id="IPR027267">
    <property type="entry name" value="AH/BAR_dom_sf"/>
</dbReference>
<keyword evidence="7" id="KW-0597">Phosphoprotein</keyword>
<accession>A0A0A9Y6R1</accession>
<reference evidence="15" key="3">
    <citation type="submission" date="2014-09" db="EMBL/GenBank/DDBJ databases">
        <authorList>
            <person name="Magalhaes I.L.F."/>
            <person name="Oliveira U."/>
            <person name="Santos F.R."/>
            <person name="Vidigal T.H.D.A."/>
            <person name="Brescovit A.D."/>
            <person name="Santos A.J."/>
        </authorList>
    </citation>
    <scope>NUCLEOTIDE SEQUENCE</scope>
</reference>
<keyword evidence="11" id="KW-0175">Coiled coil</keyword>
<keyword evidence="5" id="KW-0813">Transport</keyword>
<keyword evidence="6" id="KW-0963">Cytoplasm</keyword>
<dbReference type="EMBL" id="GBRD01000670">
    <property type="protein sequence ID" value="JAG65151.1"/>
    <property type="molecule type" value="Transcribed_RNA"/>
</dbReference>
<evidence type="ECO:0000256" key="1">
    <source>
        <dbReference type="ARBA" id="ARBA00004287"/>
    </source>
</evidence>
<organism evidence="13">
    <name type="scientific">Lygus hesperus</name>
    <name type="common">Western plant bug</name>
    <dbReference type="NCBI Taxonomy" id="30085"/>
    <lineage>
        <taxon>Eukaryota</taxon>
        <taxon>Metazoa</taxon>
        <taxon>Ecdysozoa</taxon>
        <taxon>Arthropoda</taxon>
        <taxon>Hexapoda</taxon>
        <taxon>Insecta</taxon>
        <taxon>Pterygota</taxon>
        <taxon>Neoptera</taxon>
        <taxon>Paraneoptera</taxon>
        <taxon>Hemiptera</taxon>
        <taxon>Heteroptera</taxon>
        <taxon>Panheteroptera</taxon>
        <taxon>Cimicomorpha</taxon>
        <taxon>Miridae</taxon>
        <taxon>Mirini</taxon>
        <taxon>Lygus</taxon>
    </lineage>
</organism>
<protein>
    <submittedName>
        <fullName evidence="13">Sorting nexin-2</fullName>
    </submittedName>
</protein>
<evidence type="ECO:0000256" key="7">
    <source>
        <dbReference type="ARBA" id="ARBA00022553"/>
    </source>
</evidence>
<dbReference type="Pfam" id="PF09325">
    <property type="entry name" value="Vps5"/>
    <property type="match status" value="1"/>
</dbReference>
<dbReference type="GO" id="GO:0034498">
    <property type="term" value="P:early endosome to Golgi transport"/>
    <property type="evidence" value="ECO:0007669"/>
    <property type="project" value="TreeGrafter"/>
</dbReference>
<feature type="domain" description="PX" evidence="12">
    <location>
        <begin position="76"/>
        <end position="207"/>
    </location>
</feature>
<evidence type="ECO:0000313" key="13">
    <source>
        <dbReference type="EMBL" id="JAG26773.1"/>
    </source>
</evidence>
<dbReference type="PANTHER" id="PTHR10555:SF170">
    <property type="entry name" value="FI18122P1"/>
    <property type="match status" value="1"/>
</dbReference>
<dbReference type="Gene3D" id="1.20.1270.60">
    <property type="entry name" value="Arfaptin homology (AH) domain/BAR domain"/>
    <property type="match status" value="1"/>
</dbReference>